<evidence type="ECO:0000313" key="1">
    <source>
        <dbReference type="EMBL" id="KAJ1361753.1"/>
    </source>
</evidence>
<evidence type="ECO:0000313" key="2">
    <source>
        <dbReference type="Proteomes" id="UP001196413"/>
    </source>
</evidence>
<dbReference type="Proteomes" id="UP001196413">
    <property type="component" value="Unassembled WGS sequence"/>
</dbReference>
<protein>
    <submittedName>
        <fullName evidence="1">Proteasome regulatory particle subunit</fullName>
    </submittedName>
</protein>
<gene>
    <name evidence="1" type="primary">RPN-9_5</name>
    <name evidence="1" type="ORF">KIN20_021088</name>
</gene>
<dbReference type="EMBL" id="JAHQIW010004262">
    <property type="protein sequence ID" value="KAJ1361753.1"/>
    <property type="molecule type" value="Genomic_DNA"/>
</dbReference>
<comment type="caution">
    <text evidence="1">The sequence shown here is derived from an EMBL/GenBank/DDBJ whole genome shotgun (WGS) entry which is preliminary data.</text>
</comment>
<keyword evidence="1" id="KW-0647">Proteasome</keyword>
<name>A0AAD5QRB5_PARTN</name>
<proteinExistence type="predicted"/>
<organism evidence="1 2">
    <name type="scientific">Parelaphostrongylus tenuis</name>
    <name type="common">Meningeal worm</name>
    <dbReference type="NCBI Taxonomy" id="148309"/>
    <lineage>
        <taxon>Eukaryota</taxon>
        <taxon>Metazoa</taxon>
        <taxon>Ecdysozoa</taxon>
        <taxon>Nematoda</taxon>
        <taxon>Chromadorea</taxon>
        <taxon>Rhabditida</taxon>
        <taxon>Rhabditina</taxon>
        <taxon>Rhabditomorpha</taxon>
        <taxon>Strongyloidea</taxon>
        <taxon>Metastrongylidae</taxon>
        <taxon>Parelaphostrongylus</taxon>
    </lineage>
</organism>
<keyword evidence="2" id="KW-1185">Reference proteome</keyword>
<dbReference type="AlphaFoldDB" id="A0AAD5QRB5"/>
<accession>A0AAD5QRB5</accession>
<dbReference type="GO" id="GO:0000502">
    <property type="term" value="C:proteasome complex"/>
    <property type="evidence" value="ECO:0007669"/>
    <property type="project" value="UniProtKB-KW"/>
</dbReference>
<sequence>MDLALARPSKERKITFREIASRCQVLLTKAQVHYRDRQDLDYQMADGKPKDKVKKVLSLVNRIATWSKDVIAMENIVSENVREILAKS</sequence>
<reference evidence="1" key="1">
    <citation type="submission" date="2021-06" db="EMBL/GenBank/DDBJ databases">
        <title>Parelaphostrongylus tenuis whole genome reference sequence.</title>
        <authorList>
            <person name="Garwood T.J."/>
            <person name="Larsen P.A."/>
            <person name="Fountain-Jones N.M."/>
            <person name="Garbe J.R."/>
            <person name="Macchietto M.G."/>
            <person name="Kania S.A."/>
            <person name="Gerhold R.W."/>
            <person name="Richards J.E."/>
            <person name="Wolf T.M."/>
        </authorList>
    </citation>
    <scope>NUCLEOTIDE SEQUENCE</scope>
    <source>
        <strain evidence="1">MNPRO001-30</strain>
        <tissue evidence="1">Meninges</tissue>
    </source>
</reference>